<evidence type="ECO:0000313" key="3">
    <source>
        <dbReference type="Proteomes" id="UP000266723"/>
    </source>
</evidence>
<evidence type="ECO:0000313" key="2">
    <source>
        <dbReference type="EMBL" id="KAF3606984.1"/>
    </source>
</evidence>
<keyword evidence="3" id="KW-1185">Reference proteome</keyword>
<proteinExistence type="predicted"/>
<feature type="compositionally biased region" description="Basic and acidic residues" evidence="1">
    <location>
        <begin position="363"/>
        <end position="376"/>
    </location>
</feature>
<dbReference type="Proteomes" id="UP000266723">
    <property type="component" value="Unassembled WGS sequence"/>
</dbReference>
<comment type="caution">
    <text evidence="2">The sequence shown here is derived from an EMBL/GenBank/DDBJ whole genome shotgun (WGS) entry which is preliminary data.</text>
</comment>
<organism evidence="2 3">
    <name type="scientific">Brassica cretica</name>
    <name type="common">Mustard</name>
    <dbReference type="NCBI Taxonomy" id="69181"/>
    <lineage>
        <taxon>Eukaryota</taxon>
        <taxon>Viridiplantae</taxon>
        <taxon>Streptophyta</taxon>
        <taxon>Embryophyta</taxon>
        <taxon>Tracheophyta</taxon>
        <taxon>Spermatophyta</taxon>
        <taxon>Magnoliopsida</taxon>
        <taxon>eudicotyledons</taxon>
        <taxon>Gunneridae</taxon>
        <taxon>Pentapetalae</taxon>
        <taxon>rosids</taxon>
        <taxon>malvids</taxon>
        <taxon>Brassicales</taxon>
        <taxon>Brassicaceae</taxon>
        <taxon>Brassiceae</taxon>
        <taxon>Brassica</taxon>
    </lineage>
</organism>
<feature type="compositionally biased region" description="Polar residues" evidence="1">
    <location>
        <begin position="202"/>
        <end position="216"/>
    </location>
</feature>
<evidence type="ECO:0000256" key="1">
    <source>
        <dbReference type="SAM" id="MobiDB-lite"/>
    </source>
</evidence>
<feature type="compositionally biased region" description="Polar residues" evidence="1">
    <location>
        <begin position="313"/>
        <end position="324"/>
    </location>
</feature>
<feature type="compositionally biased region" description="Basic residues" evidence="1">
    <location>
        <begin position="301"/>
        <end position="312"/>
    </location>
</feature>
<feature type="compositionally biased region" description="Basic residues" evidence="1">
    <location>
        <begin position="190"/>
        <end position="201"/>
    </location>
</feature>
<name>A0ABQ7ETT9_BRACR</name>
<dbReference type="EMBL" id="QGKV02000297">
    <property type="protein sequence ID" value="KAF3606984.1"/>
    <property type="molecule type" value="Genomic_DNA"/>
</dbReference>
<sequence length="376" mass="42000">MEKNDSLQSKIYSIACCSVGVSFGVLGGTWKHLGSKREWKVLFERVEHRSGQWERPATPTPDETKAARARSGGRSACRQLELTWSELVLRGDETARQNIVYSRVRSGVMQRGLDVAPQLEDSDDDSARGDAAGYESLALKSKNIIEAGVGYGSEHLGSKREWKVLFERVEHRSGQWERPATPAPDETKAARGRRSGVRHPLRTNTPSTTLESRSNQDIARPLTRAQFEYVKMAFRATSSSGVTNPLQMGSNLVLECPFEFLGVLGHLGSKREWKVLFERVEHRSGQWERPVTPAPDETKAARGRHSGVRHPLRTNTPSTTLESQSDQDRARPLTRVQFEDVKMAFRATSSSGVTNPLQMGSDLVERRHEPARGLKT</sequence>
<feature type="region of interest" description="Disordered" evidence="1">
    <location>
        <begin position="173"/>
        <end position="216"/>
    </location>
</feature>
<protein>
    <submittedName>
        <fullName evidence="2">Uncharacterized protein</fullName>
    </submittedName>
</protein>
<reference evidence="2 3" key="1">
    <citation type="journal article" date="2020" name="BMC Genomics">
        <title>Intraspecific diversification of the crop wild relative Brassica cretica Lam. using demographic model selection.</title>
        <authorList>
            <person name="Kioukis A."/>
            <person name="Michalopoulou V.A."/>
            <person name="Briers L."/>
            <person name="Pirintsos S."/>
            <person name="Studholme D.J."/>
            <person name="Pavlidis P."/>
            <person name="Sarris P.F."/>
        </authorList>
    </citation>
    <scope>NUCLEOTIDE SEQUENCE [LARGE SCALE GENOMIC DNA]</scope>
    <source>
        <strain evidence="3">cv. PFS-1207/04</strain>
    </source>
</reference>
<feature type="region of interest" description="Disordered" evidence="1">
    <location>
        <begin position="351"/>
        <end position="376"/>
    </location>
</feature>
<feature type="region of interest" description="Disordered" evidence="1">
    <location>
        <begin position="287"/>
        <end position="331"/>
    </location>
</feature>
<gene>
    <name evidence="2" type="ORF">DY000_02049132</name>
</gene>
<feature type="region of interest" description="Disordered" evidence="1">
    <location>
        <begin position="50"/>
        <end position="72"/>
    </location>
</feature>
<accession>A0ABQ7ETT9</accession>